<protein>
    <recommendedName>
        <fullName evidence="3">Glycosyl transferases group 1</fullName>
    </recommendedName>
</protein>
<dbReference type="Pfam" id="PF13692">
    <property type="entry name" value="Glyco_trans_1_4"/>
    <property type="match status" value="1"/>
</dbReference>
<sequence length="557" mass="61135">MVRNATGVVGLISRAATTGPGLAALEALVLGRLSLALRRGAGLPGAVEVARRARFLADRQHYSAARRLLHRAAGRMGQRPEAVILRLEDRIVDLDQGLVDRRQDDMVLREALDLADQCWAVGQDSSAVDLLDACLRLLFHPCLHFGQGPSALAEDPVAFLSLLRQSRAWQEITAPIAGADRAGHTGQAGQAEGPGPRRVLFISLRNWNFIEDIITDYQDDERFEVRRRDLSELATFPEQRGLLADRAALRRGGQPPRVPAPIAEDLAWAQTIVVEWGSAAAVWTSLVAPSHAPGALLLMRIHSYEASTAMPQLIDWSAVDRLITVSPPIREILRASAPLPQGMRVSTVPNRALLTGFRQPKEPGAQRTLALVGWAALRKDPAWALDVLDILRAQDPSWRLMLIGPGFPQDLTPSERAYAQGVQERIDDLRPAVQITGRTSEVAQYLRGVGVILSSSRREGTHEGFIEGAASGALPVVRDWPDVARWGGPGLLFPSSWVVRTPQEAAQRIWEHCDDAEYCRAQSQWMIEHADWTRVRPLYDALLLGEPADDPPGSDSQ</sequence>
<reference evidence="1 2" key="1">
    <citation type="submission" date="2018-12" db="EMBL/GenBank/DDBJ databases">
        <authorList>
            <consortium name="Pathogen Informatics"/>
        </authorList>
    </citation>
    <scope>NUCLEOTIDE SEQUENCE [LARGE SCALE GENOMIC DNA]</scope>
    <source>
        <strain evidence="1 2">NCTC11923</strain>
    </source>
</reference>
<gene>
    <name evidence="1" type="ORF">NCTC11923_02556</name>
</gene>
<proteinExistence type="predicted"/>
<accession>A0A448KG60</accession>
<name>A0A448KG60_9ACTO</name>
<dbReference type="EMBL" id="LR134363">
    <property type="protein sequence ID" value="VEG75878.1"/>
    <property type="molecule type" value="Genomic_DNA"/>
</dbReference>
<dbReference type="Proteomes" id="UP000276899">
    <property type="component" value="Chromosome"/>
</dbReference>
<keyword evidence="2" id="KW-1185">Reference proteome</keyword>
<dbReference type="RefSeq" id="WP_026426510.1">
    <property type="nucleotide sequence ID" value="NZ_CBCRWE010000026.1"/>
</dbReference>
<dbReference type="SUPFAM" id="SSF53756">
    <property type="entry name" value="UDP-Glycosyltransferase/glycogen phosphorylase"/>
    <property type="match status" value="1"/>
</dbReference>
<dbReference type="AlphaFoldDB" id="A0A448KG60"/>
<evidence type="ECO:0008006" key="3">
    <source>
        <dbReference type="Google" id="ProtNLM"/>
    </source>
</evidence>
<evidence type="ECO:0000313" key="1">
    <source>
        <dbReference type="EMBL" id="VEG75878.1"/>
    </source>
</evidence>
<dbReference type="STRING" id="1278298.GCA_000428685_00904"/>
<evidence type="ECO:0000313" key="2">
    <source>
        <dbReference type="Proteomes" id="UP000276899"/>
    </source>
</evidence>
<dbReference type="Gene3D" id="3.40.50.2000">
    <property type="entry name" value="Glycogen Phosphorylase B"/>
    <property type="match status" value="1"/>
</dbReference>
<organism evidence="1 2">
    <name type="scientific">Actinomyces slackii</name>
    <dbReference type="NCBI Taxonomy" id="52774"/>
    <lineage>
        <taxon>Bacteria</taxon>
        <taxon>Bacillati</taxon>
        <taxon>Actinomycetota</taxon>
        <taxon>Actinomycetes</taxon>
        <taxon>Actinomycetales</taxon>
        <taxon>Actinomycetaceae</taxon>
        <taxon>Actinomyces</taxon>
    </lineage>
</organism>
<dbReference type="KEGG" id="asla:NCTC11923_02556"/>